<dbReference type="Proteomes" id="UP001172159">
    <property type="component" value="Unassembled WGS sequence"/>
</dbReference>
<reference evidence="2" key="1">
    <citation type="submission" date="2023-06" db="EMBL/GenBank/DDBJ databases">
        <title>Genome-scale phylogeny and comparative genomics of the fungal order Sordariales.</title>
        <authorList>
            <consortium name="Lawrence Berkeley National Laboratory"/>
            <person name="Hensen N."/>
            <person name="Bonometti L."/>
            <person name="Westerberg I."/>
            <person name="Brannstrom I.O."/>
            <person name="Guillou S."/>
            <person name="Cros-Aarteil S."/>
            <person name="Calhoun S."/>
            <person name="Haridas S."/>
            <person name="Kuo A."/>
            <person name="Mondo S."/>
            <person name="Pangilinan J."/>
            <person name="Riley R."/>
            <person name="Labutti K."/>
            <person name="Andreopoulos B."/>
            <person name="Lipzen A."/>
            <person name="Chen C."/>
            <person name="Yanf M."/>
            <person name="Daum C."/>
            <person name="Ng V."/>
            <person name="Clum A."/>
            <person name="Steindorff A."/>
            <person name="Ohm R."/>
            <person name="Martin F."/>
            <person name="Silar P."/>
            <person name="Natvig D."/>
            <person name="Lalanne C."/>
            <person name="Gautier V."/>
            <person name="Ament-Velasquez S.L."/>
            <person name="Kruys A."/>
            <person name="Hutchinson M.I."/>
            <person name="Powell A.J."/>
            <person name="Barry K."/>
            <person name="Miller A.N."/>
            <person name="Grigoriev I.V."/>
            <person name="Debuchy R."/>
            <person name="Gladieux P."/>
            <person name="Thoren M.H."/>
            <person name="Johannesson H."/>
        </authorList>
    </citation>
    <scope>NUCLEOTIDE SEQUENCE</scope>
    <source>
        <strain evidence="2">CBS 540.89</strain>
    </source>
</reference>
<accession>A0AA40BL11</accession>
<feature type="compositionally biased region" description="Low complexity" evidence="1">
    <location>
        <begin position="134"/>
        <end position="145"/>
    </location>
</feature>
<feature type="region of interest" description="Disordered" evidence="1">
    <location>
        <begin position="705"/>
        <end position="891"/>
    </location>
</feature>
<organism evidence="2 3">
    <name type="scientific">Apiosordaria backusii</name>
    <dbReference type="NCBI Taxonomy" id="314023"/>
    <lineage>
        <taxon>Eukaryota</taxon>
        <taxon>Fungi</taxon>
        <taxon>Dikarya</taxon>
        <taxon>Ascomycota</taxon>
        <taxon>Pezizomycotina</taxon>
        <taxon>Sordariomycetes</taxon>
        <taxon>Sordariomycetidae</taxon>
        <taxon>Sordariales</taxon>
        <taxon>Lasiosphaeriaceae</taxon>
        <taxon>Apiosordaria</taxon>
    </lineage>
</organism>
<feature type="compositionally biased region" description="Basic and acidic residues" evidence="1">
    <location>
        <begin position="742"/>
        <end position="757"/>
    </location>
</feature>
<feature type="compositionally biased region" description="Polar residues" evidence="1">
    <location>
        <begin position="116"/>
        <end position="126"/>
    </location>
</feature>
<evidence type="ECO:0000256" key="1">
    <source>
        <dbReference type="SAM" id="MobiDB-lite"/>
    </source>
</evidence>
<feature type="region of interest" description="Disordered" evidence="1">
    <location>
        <begin position="292"/>
        <end position="323"/>
    </location>
</feature>
<feature type="compositionally biased region" description="Polar residues" evidence="1">
    <location>
        <begin position="799"/>
        <end position="813"/>
    </location>
</feature>
<feature type="compositionally biased region" description="Polar residues" evidence="1">
    <location>
        <begin position="161"/>
        <end position="173"/>
    </location>
</feature>
<sequence>MAVAPSAFNRDPLFFQASASNLEAGEVLSSPRDDTAYAARNKTPGYLRDDETYFVPGWARNLVGDVNRMETTLDDVVKKLHENAEDAAGGRMTSSEILDRWLKSARKVPIPEADTTLVTGTASGKATSPGRPDTSTIPSAATASTKVPNQGIPGREPRTPPRQTWSDPTNFEGSSSTTPKTEPPTHLVLEALRKEIASMKETHERLVHQILEFKRRQPPPAPAPAPPPVSGGSPGTPQPGPTTPARTTTPGNPPASHYTRYYRAKIAGLEAQIAACDEHKKQQQRIIDHLLDGAKTQDKDKTDATKPPTAGLPQGSSETTVHPNNLADTTQLAISQTGNAAPPTTLEDKLRALLGIQPRSGPTEKPGFASTSTQTIANYTTAANYASTATQTSIIALPSGTTALSRKVRSPTGKVLLTAKEQVHRAFRSLRIKLWQFSRSAAFQLDRPMSFETDMQKTSGEQPFCDPQLWDRLTRDQRSHRICELIFVYLWRQILRPGVESFGIDPLPQTEKGWRTLEAEMGLARGGLSSIFYVMFSPLNAPRLTPHVTSRSPSPSPLRTLARAIAPVGERIFRTLSPVIQFEFSRNEQIVRQQIWGICHDAALLKMMFRQVPEKQLKVEVPGVWGDQAGRRKWGEQGFDELTNALPLLEWAHLLDRERLPGRRAIVCVPFGALTLVVDGKKVVLEKAWIVGNSDETHAAVWSSVTKAGEKRKDREEKQGADPKAKQTGTGETPSKATGKRNKQDELREKEKPKESNQRGVVVIDTDDKEEWMSQSSSEHDDFRKDPTWRLGRKPAELSTATSNPQEPSTPTKPQEPPRVTHRSQRPEGSQQGTRPQPDKESAAPAYGAGDKKKKKKKRRKRNSQDDDPNWVPGPDDDEDDTESSTEREEV</sequence>
<feature type="region of interest" description="Disordered" evidence="1">
    <location>
        <begin position="113"/>
        <end position="186"/>
    </location>
</feature>
<feature type="compositionally biased region" description="Basic and acidic residues" evidence="1">
    <location>
        <begin position="778"/>
        <end position="788"/>
    </location>
</feature>
<feature type="compositionally biased region" description="Pro residues" evidence="1">
    <location>
        <begin position="218"/>
        <end position="229"/>
    </location>
</feature>
<evidence type="ECO:0000313" key="3">
    <source>
        <dbReference type="Proteomes" id="UP001172159"/>
    </source>
</evidence>
<gene>
    <name evidence="2" type="ORF">B0T21DRAFT_411371</name>
</gene>
<feature type="compositionally biased region" description="Basic and acidic residues" evidence="1">
    <location>
        <begin position="708"/>
        <end position="725"/>
    </location>
</feature>
<feature type="compositionally biased region" description="Basic residues" evidence="1">
    <location>
        <begin position="852"/>
        <end position="862"/>
    </location>
</feature>
<feature type="compositionally biased region" description="Basic and acidic residues" evidence="1">
    <location>
        <begin position="292"/>
        <end position="304"/>
    </location>
</feature>
<feature type="compositionally biased region" description="Acidic residues" evidence="1">
    <location>
        <begin position="875"/>
        <end position="884"/>
    </location>
</feature>
<dbReference type="EMBL" id="JAUKTV010000006">
    <property type="protein sequence ID" value="KAK0736179.1"/>
    <property type="molecule type" value="Genomic_DNA"/>
</dbReference>
<feature type="compositionally biased region" description="Polar residues" evidence="1">
    <location>
        <begin position="314"/>
        <end position="323"/>
    </location>
</feature>
<evidence type="ECO:0000313" key="2">
    <source>
        <dbReference type="EMBL" id="KAK0736179.1"/>
    </source>
</evidence>
<feature type="compositionally biased region" description="Polar residues" evidence="1">
    <location>
        <begin position="727"/>
        <end position="736"/>
    </location>
</feature>
<keyword evidence="3" id="KW-1185">Reference proteome</keyword>
<feature type="region of interest" description="Disordered" evidence="1">
    <location>
        <begin position="216"/>
        <end position="257"/>
    </location>
</feature>
<name>A0AA40BL11_9PEZI</name>
<comment type="caution">
    <text evidence="2">The sequence shown here is derived from an EMBL/GenBank/DDBJ whole genome shotgun (WGS) entry which is preliminary data.</text>
</comment>
<dbReference type="AlphaFoldDB" id="A0AA40BL11"/>
<protein>
    <submittedName>
        <fullName evidence="2">Uncharacterized protein</fullName>
    </submittedName>
</protein>
<proteinExistence type="predicted"/>